<reference evidence="4 5" key="1">
    <citation type="journal article" date="2016" name="PLoS Pathog.">
        <title>Biosynthesis of antibiotic leucinostatins in bio-control fungus Purpureocillium lilacinum and their inhibition on phytophthora revealed by genome mining.</title>
        <authorList>
            <person name="Wang G."/>
            <person name="Liu Z."/>
            <person name="Lin R."/>
            <person name="Li E."/>
            <person name="Mao Z."/>
            <person name="Ling J."/>
            <person name="Yang Y."/>
            <person name="Yin W.B."/>
            <person name="Xie B."/>
        </authorList>
    </citation>
    <scope>NUCLEOTIDE SEQUENCE [LARGE SCALE GENOMIC DNA]</scope>
    <source>
        <strain evidence="4">170</strain>
    </source>
</reference>
<comment type="caution">
    <text evidence="4">The sequence shown here is derived from an EMBL/GenBank/DDBJ whole genome shotgun (WGS) entry which is preliminary data.</text>
</comment>
<dbReference type="KEGG" id="pchm:VFPPC_18407"/>
<feature type="compositionally biased region" description="Polar residues" evidence="2">
    <location>
        <begin position="125"/>
        <end position="140"/>
    </location>
</feature>
<evidence type="ECO:0000256" key="2">
    <source>
        <dbReference type="SAM" id="MobiDB-lite"/>
    </source>
</evidence>
<sequence length="464" mass="52691">MWKLETPHAELSTVQISKGSLGRLQFISVSHQQSPNNTIHRRNGIVCPVTAHESRYVRCLYIRGPRRWSYSGTKTQLQKVAPRLPAMQSQEGQGTHCNEERPKCQHCKRHGTSCIYDNLRGTITSTGRKSRPRANNSAVETQACKDENEGDIPESRERRMLEIGLMRHFVTKTGPETAIDEVTQPLICEAVPDQSLNCDSLLYAMFSTTALHQVCTQHTQDPSSTMAVHRRYLSMALLRHQQSLDHIAADNLDAICLTSAMLRVCSWAMLQTRTRQPYSPPMEWLMISGTVTALHQKAWSIAKDRPHSIAYKYLSSPKTMENAKKSGEGSMHNFAYLLTRDETDVDTELWDGDTDQAYVEALNFLGEAQRSMEAGLEGDACRKLIIFPMLIRKRLLSLIGESQPRALVLLAHFFALTSRFGHFWWIGQGPAQEVQAIAAELSSIYRWKRMLEWPLRRLTSQVPR</sequence>
<dbReference type="PANTHER" id="PTHR47784:SF5">
    <property type="entry name" value="STEROL UPTAKE CONTROL PROTEIN 2"/>
    <property type="match status" value="1"/>
</dbReference>
<dbReference type="InterPro" id="IPR001138">
    <property type="entry name" value="Zn2Cys6_DnaBD"/>
</dbReference>
<keyword evidence="1" id="KW-0539">Nucleus</keyword>
<feature type="compositionally biased region" description="Basic and acidic residues" evidence="2">
    <location>
        <begin position="143"/>
        <end position="153"/>
    </location>
</feature>
<dbReference type="STRING" id="1380566.A0A219ANT4"/>
<proteinExistence type="predicted"/>
<accession>A0A219ANT4</accession>
<feature type="domain" description="Zn(2)-C6 fungal-type" evidence="3">
    <location>
        <begin position="96"/>
        <end position="119"/>
    </location>
</feature>
<evidence type="ECO:0000313" key="5">
    <source>
        <dbReference type="Proteomes" id="UP000078397"/>
    </source>
</evidence>
<dbReference type="PANTHER" id="PTHR47784">
    <property type="entry name" value="STEROL UPTAKE CONTROL PROTEIN 2"/>
    <property type="match status" value="1"/>
</dbReference>
<dbReference type="CDD" id="cd00067">
    <property type="entry name" value="GAL4"/>
    <property type="match status" value="1"/>
</dbReference>
<keyword evidence="5" id="KW-1185">Reference proteome</keyword>
<gene>
    <name evidence="4" type="ORF">VFPPC_18407</name>
</gene>
<feature type="region of interest" description="Disordered" evidence="2">
    <location>
        <begin position="125"/>
        <end position="153"/>
    </location>
</feature>
<dbReference type="InterPro" id="IPR053157">
    <property type="entry name" value="Sterol_Uptake_Regulator"/>
</dbReference>
<dbReference type="EMBL" id="LSBJ02000017">
    <property type="protein sequence ID" value="OWT42413.1"/>
    <property type="molecule type" value="Genomic_DNA"/>
</dbReference>
<dbReference type="AlphaFoldDB" id="A0A219ANT4"/>
<protein>
    <submittedName>
        <fullName evidence="4">C6 finger domain-containing protein</fullName>
    </submittedName>
</protein>
<evidence type="ECO:0000256" key="1">
    <source>
        <dbReference type="ARBA" id="ARBA00023242"/>
    </source>
</evidence>
<dbReference type="RefSeq" id="XP_022284937.1">
    <property type="nucleotide sequence ID" value="XM_022430023.1"/>
</dbReference>
<evidence type="ECO:0000313" key="4">
    <source>
        <dbReference type="EMBL" id="OWT42413.1"/>
    </source>
</evidence>
<dbReference type="Pfam" id="PF00172">
    <property type="entry name" value="Zn_clus"/>
    <property type="match status" value="1"/>
</dbReference>
<organism evidence="4 5">
    <name type="scientific">Pochonia chlamydosporia 170</name>
    <dbReference type="NCBI Taxonomy" id="1380566"/>
    <lineage>
        <taxon>Eukaryota</taxon>
        <taxon>Fungi</taxon>
        <taxon>Dikarya</taxon>
        <taxon>Ascomycota</taxon>
        <taxon>Pezizomycotina</taxon>
        <taxon>Sordariomycetes</taxon>
        <taxon>Hypocreomycetidae</taxon>
        <taxon>Hypocreales</taxon>
        <taxon>Clavicipitaceae</taxon>
        <taxon>Pochonia</taxon>
    </lineage>
</organism>
<dbReference type="OrthoDB" id="3546279at2759"/>
<dbReference type="GO" id="GO:0008270">
    <property type="term" value="F:zinc ion binding"/>
    <property type="evidence" value="ECO:0007669"/>
    <property type="project" value="InterPro"/>
</dbReference>
<dbReference type="Proteomes" id="UP000078397">
    <property type="component" value="Unassembled WGS sequence"/>
</dbReference>
<dbReference type="GeneID" id="28853476"/>
<name>A0A219ANT4_METCM</name>
<dbReference type="GO" id="GO:0001228">
    <property type="term" value="F:DNA-binding transcription activator activity, RNA polymerase II-specific"/>
    <property type="evidence" value="ECO:0007669"/>
    <property type="project" value="TreeGrafter"/>
</dbReference>
<evidence type="ECO:0000259" key="3">
    <source>
        <dbReference type="Pfam" id="PF00172"/>
    </source>
</evidence>